<dbReference type="Proteomes" id="UP000054387">
    <property type="component" value="Unassembled WGS sequence"/>
</dbReference>
<evidence type="ECO:0000259" key="3">
    <source>
        <dbReference type="Pfam" id="PF04967"/>
    </source>
</evidence>
<proteinExistence type="predicted"/>
<dbReference type="Gene3D" id="1.10.10.10">
    <property type="entry name" value="Winged helix-like DNA-binding domain superfamily/Winged helix DNA-binding domain"/>
    <property type="match status" value="1"/>
</dbReference>
<feature type="domain" description="HTH bat-type" evidence="3">
    <location>
        <begin position="192"/>
        <end position="242"/>
    </location>
</feature>
<name>A0A0W1R644_9EURY</name>
<keyword evidence="1" id="KW-0805">Transcription regulation</keyword>
<dbReference type="EMBL" id="LOPU01000030">
    <property type="protein sequence ID" value="KTG08695.1"/>
    <property type="molecule type" value="Genomic_DNA"/>
</dbReference>
<dbReference type="PANTHER" id="PTHR34236:SF1">
    <property type="entry name" value="DIMETHYL SULFOXIDE REDUCTASE TRANSCRIPTIONAL ACTIVATOR"/>
    <property type="match status" value="1"/>
</dbReference>
<dbReference type="InterPro" id="IPR036388">
    <property type="entry name" value="WH-like_DNA-bd_sf"/>
</dbReference>
<dbReference type="PANTHER" id="PTHR34236">
    <property type="entry name" value="DIMETHYL SULFOXIDE REDUCTASE TRANSCRIPTIONAL ACTIVATOR"/>
    <property type="match status" value="1"/>
</dbReference>
<keyword evidence="2" id="KW-0804">Transcription</keyword>
<evidence type="ECO:0000259" key="4">
    <source>
        <dbReference type="Pfam" id="PF15915"/>
    </source>
</evidence>
<gene>
    <name evidence="5" type="ORF">AUR64_18705</name>
</gene>
<dbReference type="SUPFAM" id="SSF88659">
    <property type="entry name" value="Sigma3 and sigma4 domains of RNA polymerase sigma factors"/>
    <property type="match status" value="1"/>
</dbReference>
<dbReference type="Pfam" id="PF04967">
    <property type="entry name" value="HTH_10"/>
    <property type="match status" value="1"/>
</dbReference>
<protein>
    <recommendedName>
        <fullName evidence="7">Bacterio-opsin activator</fullName>
    </recommendedName>
</protein>
<accession>A0A0W1R644</accession>
<comment type="caution">
    <text evidence="5">The sequence shown here is derived from an EMBL/GenBank/DDBJ whole genome shotgun (WGS) entry which is preliminary data.</text>
</comment>
<evidence type="ECO:0000313" key="6">
    <source>
        <dbReference type="Proteomes" id="UP000054387"/>
    </source>
</evidence>
<sequence>MVRFDESQVDEETAVRPFSLADTDGAALGDVLATETRELVFRSEALAQPFLAAVDSPEDVSFSIDAPEQLPDGTLLQYSTVVGMDPRTYQRILEQFPTVIETSLLRRSDGSIYVETHTESDSISAIFDEFGGRTKRITLRDGALVTVGELPATVETEAVAEEVQSLYPDMELAADRLVPSSRLSHAVVTDKLTDRQLTALTLAHRHGYFEAPRRATGAEVAEEMGITKQTFHNHLRRAQAVVFDQLFGSAESSRSTDG</sequence>
<reference evidence="5 6" key="1">
    <citation type="submission" date="2015-12" db="EMBL/GenBank/DDBJ databases">
        <title>Haloprofundus marisrubri gen. nov., sp. nov., an extremely halophilic archaeon isolated from the Discovery deep brine-seawater interface in the Red Sea.</title>
        <authorList>
            <person name="Zhang G."/>
            <person name="Stingl U."/>
            <person name="Rashid M."/>
        </authorList>
    </citation>
    <scope>NUCLEOTIDE SEQUENCE [LARGE SCALE GENOMIC DNA]</scope>
    <source>
        <strain evidence="5 6">SB9</strain>
    </source>
</reference>
<evidence type="ECO:0000256" key="1">
    <source>
        <dbReference type="ARBA" id="ARBA00023015"/>
    </source>
</evidence>
<dbReference type="STRING" id="1514971.AUR64_18705"/>
<organism evidence="5 6">
    <name type="scientific">Haloprofundus marisrubri</name>
    <dbReference type="NCBI Taxonomy" id="1514971"/>
    <lineage>
        <taxon>Archaea</taxon>
        <taxon>Methanobacteriati</taxon>
        <taxon>Methanobacteriota</taxon>
        <taxon>Stenosarchaea group</taxon>
        <taxon>Halobacteria</taxon>
        <taxon>Halobacteriales</taxon>
        <taxon>Haloferacaceae</taxon>
        <taxon>Haloprofundus</taxon>
    </lineage>
</organism>
<dbReference type="InterPro" id="IPR031803">
    <property type="entry name" value="BAT_GAF/HTH-assoc"/>
</dbReference>
<dbReference type="InterPro" id="IPR013324">
    <property type="entry name" value="RNA_pol_sigma_r3/r4-like"/>
</dbReference>
<feature type="domain" description="Bacterioopsin transcriptional activator GAF and HTH associated" evidence="4">
    <location>
        <begin position="39"/>
        <end position="179"/>
    </location>
</feature>
<keyword evidence="6" id="KW-1185">Reference proteome</keyword>
<dbReference type="AlphaFoldDB" id="A0A0W1R644"/>
<evidence type="ECO:0008006" key="7">
    <source>
        <dbReference type="Google" id="ProtNLM"/>
    </source>
</evidence>
<dbReference type="OrthoDB" id="165911at2157"/>
<evidence type="ECO:0000256" key="2">
    <source>
        <dbReference type="ARBA" id="ARBA00023163"/>
    </source>
</evidence>
<dbReference type="Pfam" id="PF15915">
    <property type="entry name" value="BAT"/>
    <property type="match status" value="1"/>
</dbReference>
<dbReference type="RefSeq" id="WP_058582979.1">
    <property type="nucleotide sequence ID" value="NZ_LOPU01000030.1"/>
</dbReference>
<evidence type="ECO:0000313" key="5">
    <source>
        <dbReference type="EMBL" id="KTG08695.1"/>
    </source>
</evidence>
<dbReference type="InterPro" id="IPR007050">
    <property type="entry name" value="HTH_bacterioopsin"/>
</dbReference>